<dbReference type="SUPFAM" id="SSF64268">
    <property type="entry name" value="PX domain"/>
    <property type="match status" value="1"/>
</dbReference>
<feature type="compositionally biased region" description="Polar residues" evidence="1">
    <location>
        <begin position="276"/>
        <end position="288"/>
    </location>
</feature>
<name>A0A8K1CB17_PYTOL</name>
<feature type="compositionally biased region" description="Polar residues" evidence="1">
    <location>
        <begin position="334"/>
        <end position="343"/>
    </location>
</feature>
<comment type="caution">
    <text evidence="3">The sequence shown here is derived from an EMBL/GenBank/DDBJ whole genome shotgun (WGS) entry which is preliminary data.</text>
</comment>
<evidence type="ECO:0000256" key="1">
    <source>
        <dbReference type="SAM" id="MobiDB-lite"/>
    </source>
</evidence>
<evidence type="ECO:0000259" key="2">
    <source>
        <dbReference type="PROSITE" id="PS50195"/>
    </source>
</evidence>
<feature type="domain" description="PX" evidence="2">
    <location>
        <begin position="9"/>
        <end position="124"/>
    </location>
</feature>
<dbReference type="InterPro" id="IPR001683">
    <property type="entry name" value="PX_dom"/>
</dbReference>
<accession>A0A8K1CB17</accession>
<dbReference type="InterPro" id="IPR036871">
    <property type="entry name" value="PX_dom_sf"/>
</dbReference>
<dbReference type="Gene3D" id="3.30.1520.10">
    <property type="entry name" value="Phox-like domain"/>
    <property type="match status" value="1"/>
</dbReference>
<gene>
    <name evidence="3" type="ORF">Poli38472_000096</name>
</gene>
<dbReference type="GO" id="GO:0035091">
    <property type="term" value="F:phosphatidylinositol binding"/>
    <property type="evidence" value="ECO:0007669"/>
    <property type="project" value="InterPro"/>
</dbReference>
<protein>
    <recommendedName>
        <fullName evidence="2">PX domain-containing protein</fullName>
    </recommendedName>
</protein>
<feature type="region of interest" description="Disordered" evidence="1">
    <location>
        <begin position="322"/>
        <end position="343"/>
    </location>
</feature>
<dbReference type="Proteomes" id="UP000794436">
    <property type="component" value="Unassembled WGS sequence"/>
</dbReference>
<sequence length="343" mass="38053">MPASVMHGQLRVAVIGAQAAEAEGKKPYMVFRTAVTYRGECYERLIRYRVFRGFYKRVRARDSKRIKSPFPGRTLLRGASFEDEVVETRQVLLNEFMREICNRELSPKSEEYLMKMLRIGKHEDGKGRVSDLSSRSLLKGERPTVDVLQEVDEGEEMDDVEQPTVAINNIATLTSSTVAFPSISSNADTVWTDADRSTVLDSEMGSDEQRDIASSRSILSVPSNPSSTNSSHLSKSSSSIGPSKYSANLLTRPQLRSSQSLPVPRRSKKVAFSADLNGSTSTRPSCNCSEGVQEQENCSSSPEHRFLDQINYRLSSISRLLSDSDTASEHVERTLQQNAPSAA</sequence>
<dbReference type="OrthoDB" id="167675at2759"/>
<reference evidence="3" key="1">
    <citation type="submission" date="2019-03" db="EMBL/GenBank/DDBJ databases">
        <title>Long read genome sequence of the mycoparasitic Pythium oligandrum ATCC 38472 isolated from sugarbeet rhizosphere.</title>
        <authorList>
            <person name="Gaulin E."/>
        </authorList>
    </citation>
    <scope>NUCLEOTIDE SEQUENCE</scope>
    <source>
        <strain evidence="3">ATCC 38472_TT</strain>
    </source>
</reference>
<keyword evidence="4" id="KW-1185">Reference proteome</keyword>
<organism evidence="3 4">
    <name type="scientific">Pythium oligandrum</name>
    <name type="common">Mycoparasitic fungus</name>
    <dbReference type="NCBI Taxonomy" id="41045"/>
    <lineage>
        <taxon>Eukaryota</taxon>
        <taxon>Sar</taxon>
        <taxon>Stramenopiles</taxon>
        <taxon>Oomycota</taxon>
        <taxon>Peronosporomycetes</taxon>
        <taxon>Pythiales</taxon>
        <taxon>Pythiaceae</taxon>
        <taxon>Pythium</taxon>
    </lineage>
</organism>
<feature type="compositionally biased region" description="Low complexity" evidence="1">
    <location>
        <begin position="220"/>
        <end position="246"/>
    </location>
</feature>
<feature type="region of interest" description="Disordered" evidence="1">
    <location>
        <begin position="200"/>
        <end position="288"/>
    </location>
</feature>
<proteinExistence type="predicted"/>
<dbReference type="CDD" id="cd06093">
    <property type="entry name" value="PX_domain"/>
    <property type="match status" value="1"/>
</dbReference>
<dbReference type="Pfam" id="PF00787">
    <property type="entry name" value="PX"/>
    <property type="match status" value="1"/>
</dbReference>
<dbReference type="PROSITE" id="PS50195">
    <property type="entry name" value="PX"/>
    <property type="match status" value="1"/>
</dbReference>
<evidence type="ECO:0000313" key="4">
    <source>
        <dbReference type="Proteomes" id="UP000794436"/>
    </source>
</evidence>
<feature type="compositionally biased region" description="Polar residues" evidence="1">
    <location>
        <begin position="248"/>
        <end position="261"/>
    </location>
</feature>
<dbReference type="EMBL" id="SPLM01000108">
    <property type="protein sequence ID" value="TMW60054.1"/>
    <property type="molecule type" value="Genomic_DNA"/>
</dbReference>
<evidence type="ECO:0000313" key="3">
    <source>
        <dbReference type="EMBL" id="TMW60054.1"/>
    </source>
</evidence>
<dbReference type="AlphaFoldDB" id="A0A8K1CB17"/>